<name>A0A3B0P0X0_9BACT</name>
<reference evidence="3" key="1">
    <citation type="submission" date="2018-06" db="EMBL/GenBank/DDBJ databases">
        <authorList>
            <consortium name="Pathogen Informatics"/>
        </authorList>
    </citation>
    <scope>NUCLEOTIDE SEQUENCE [LARGE SCALE GENOMIC DNA]</scope>
    <source>
        <strain evidence="3">NCTC10135</strain>
    </source>
</reference>
<protein>
    <submittedName>
        <fullName evidence="2">Uncharacterized protein</fullName>
    </submittedName>
</protein>
<evidence type="ECO:0000313" key="3">
    <source>
        <dbReference type="Proteomes" id="UP000259864"/>
    </source>
</evidence>
<dbReference type="Proteomes" id="UP000259864">
    <property type="component" value="Chromosome 1"/>
</dbReference>
<evidence type="ECO:0000313" key="2">
    <source>
        <dbReference type="EMBL" id="SYV89957.1"/>
    </source>
</evidence>
<dbReference type="EMBL" id="LS991949">
    <property type="protein sequence ID" value="SYV89957.1"/>
    <property type="molecule type" value="Genomic_DNA"/>
</dbReference>
<gene>
    <name evidence="2" type="ORF">NCTC10135_00464</name>
</gene>
<dbReference type="NCBIfam" id="NF045938">
    <property type="entry name" value="MAG3960_fam_LP"/>
    <property type="match status" value="1"/>
</dbReference>
<sequence>MQTPIPMPKPKPDSNDPNYRDPFPNNSNDNNNGDNNKQPNQQKDDIQPTKFEYDNIVYKIDKEDNIDYKKVYYADLVLKNNAEGFKKLLPNVETYQNFKELNGEKDIPTFAAASYYIRNLEHYLNNSFIKDNATNKKEINPLEYNTLVRKILQILKDTKFSEEFNVTKTIPEQAKTTKDKIFRFLMPHINIW</sequence>
<feature type="non-terminal residue" evidence="2">
    <location>
        <position position="192"/>
    </location>
</feature>
<organism evidence="2 3">
    <name type="scientific">Metamycoplasma alkalescens</name>
    <dbReference type="NCBI Taxonomy" id="45363"/>
    <lineage>
        <taxon>Bacteria</taxon>
        <taxon>Bacillati</taxon>
        <taxon>Mycoplasmatota</taxon>
        <taxon>Mycoplasmoidales</taxon>
        <taxon>Metamycoplasmataceae</taxon>
        <taxon>Metamycoplasma</taxon>
    </lineage>
</organism>
<dbReference type="AlphaFoldDB" id="A0A3B0P0X0"/>
<evidence type="ECO:0000256" key="1">
    <source>
        <dbReference type="SAM" id="MobiDB-lite"/>
    </source>
</evidence>
<proteinExistence type="predicted"/>
<accession>A0A3B0P0X0</accession>
<feature type="compositionally biased region" description="Low complexity" evidence="1">
    <location>
        <begin position="21"/>
        <end position="41"/>
    </location>
</feature>
<feature type="region of interest" description="Disordered" evidence="1">
    <location>
        <begin position="1"/>
        <end position="49"/>
    </location>
</feature>
<dbReference type="KEGG" id="mala:NCTC10135_00464"/>